<evidence type="ECO:0000256" key="2">
    <source>
        <dbReference type="SAM" id="MobiDB-lite"/>
    </source>
</evidence>
<name>A0AA48GU23_9BACT</name>
<dbReference type="Pfam" id="PF02397">
    <property type="entry name" value="Bac_transf"/>
    <property type="match status" value="1"/>
</dbReference>
<comment type="similarity">
    <text evidence="1">Belongs to the bacterial sugar transferase family.</text>
</comment>
<dbReference type="Pfam" id="PF07238">
    <property type="entry name" value="PilZ"/>
    <property type="match status" value="1"/>
</dbReference>
<dbReference type="EMBL" id="AP027080">
    <property type="protein sequence ID" value="BDU71776.1"/>
    <property type="molecule type" value="Genomic_DNA"/>
</dbReference>
<sequence length="296" mass="32396">MFRLFDLFWSILGLALLSPLLILVGLAIRISDGGPVFYRQERIGQGGRPFRILKFRTMRVGADRQGDLLTVAVDDRITPLGKWLRDFKIDELPQLVNVLLGQMSLVGPRPEVPKFVALYTPAQRRVLDIRPGITDAASIVYRHENQIFRGGEEPGRFYAENILPNKIRINLEYAAKATLWGNVRIILATLGLVRPPIESRKPGDRRAFDRGPRPAVPVAVEGGPSARLVNLGPGGLLLEAEGTQPVGSKIQVTLPAPGPGGGPVTLEGTIVRSDDQGTAVRFPEPLPSLPYPEEKA</sequence>
<evidence type="ECO:0008006" key="7">
    <source>
        <dbReference type="Google" id="ProtNLM"/>
    </source>
</evidence>
<evidence type="ECO:0000313" key="5">
    <source>
        <dbReference type="EMBL" id="BDU71776.1"/>
    </source>
</evidence>
<keyword evidence="6" id="KW-1185">Reference proteome</keyword>
<dbReference type="InterPro" id="IPR003362">
    <property type="entry name" value="Bact_transf"/>
</dbReference>
<evidence type="ECO:0000256" key="1">
    <source>
        <dbReference type="ARBA" id="ARBA00006464"/>
    </source>
</evidence>
<dbReference type="GO" id="GO:0035438">
    <property type="term" value="F:cyclic-di-GMP binding"/>
    <property type="evidence" value="ECO:0007669"/>
    <property type="project" value="InterPro"/>
</dbReference>
<proteinExistence type="inferred from homology"/>
<evidence type="ECO:0000259" key="3">
    <source>
        <dbReference type="Pfam" id="PF02397"/>
    </source>
</evidence>
<dbReference type="KEGG" id="msil:METEAL_09500"/>
<feature type="domain" description="PilZ" evidence="4">
    <location>
        <begin position="204"/>
        <end position="285"/>
    </location>
</feature>
<evidence type="ECO:0000259" key="4">
    <source>
        <dbReference type="Pfam" id="PF07238"/>
    </source>
</evidence>
<dbReference type="RefSeq" id="WP_316414680.1">
    <property type="nucleotide sequence ID" value="NZ_AP027080.1"/>
</dbReference>
<organism evidence="5 6">
    <name type="scientific">Mesoterricola silvestris</name>
    <dbReference type="NCBI Taxonomy" id="2927979"/>
    <lineage>
        <taxon>Bacteria</taxon>
        <taxon>Pseudomonadati</taxon>
        <taxon>Acidobacteriota</taxon>
        <taxon>Holophagae</taxon>
        <taxon>Holophagales</taxon>
        <taxon>Holophagaceae</taxon>
        <taxon>Mesoterricola</taxon>
    </lineage>
</organism>
<dbReference type="AlphaFoldDB" id="A0AA48GU23"/>
<feature type="domain" description="Bacterial sugar transferase" evidence="3">
    <location>
        <begin position="3"/>
        <end position="191"/>
    </location>
</feature>
<protein>
    <recommendedName>
        <fullName evidence="7">Sugar transferase</fullName>
    </recommendedName>
</protein>
<dbReference type="GO" id="GO:0016780">
    <property type="term" value="F:phosphotransferase activity, for other substituted phosphate groups"/>
    <property type="evidence" value="ECO:0007669"/>
    <property type="project" value="TreeGrafter"/>
</dbReference>
<reference evidence="6" key="1">
    <citation type="journal article" date="2023" name="Int. J. Syst. Evol. Microbiol.">
        <title>Mesoterricola silvestris gen. nov., sp. nov., Mesoterricola sediminis sp. nov., Geothrix oryzae sp. nov., Geothrix edaphica sp. nov., Geothrix rubra sp. nov., and Geothrix limicola sp. nov., six novel members of Acidobacteriota isolated from soils.</title>
        <authorList>
            <person name="Itoh H."/>
            <person name="Sugisawa Y."/>
            <person name="Mise K."/>
            <person name="Xu Z."/>
            <person name="Kuniyasu M."/>
            <person name="Ushijima N."/>
            <person name="Kawano K."/>
            <person name="Kobayashi E."/>
            <person name="Shiratori Y."/>
            <person name="Masuda Y."/>
            <person name="Senoo K."/>
        </authorList>
    </citation>
    <scope>NUCLEOTIDE SEQUENCE [LARGE SCALE GENOMIC DNA]</scope>
    <source>
        <strain evidence="6">W79</strain>
    </source>
</reference>
<evidence type="ECO:0000313" key="6">
    <source>
        <dbReference type="Proteomes" id="UP001238179"/>
    </source>
</evidence>
<dbReference type="Proteomes" id="UP001238179">
    <property type="component" value="Chromosome"/>
</dbReference>
<gene>
    <name evidence="5" type="ORF">METEAL_09500</name>
</gene>
<feature type="region of interest" description="Disordered" evidence="2">
    <location>
        <begin position="274"/>
        <end position="296"/>
    </location>
</feature>
<accession>A0AA48GU23</accession>
<dbReference type="PANTHER" id="PTHR30576">
    <property type="entry name" value="COLANIC BIOSYNTHESIS UDP-GLUCOSE LIPID CARRIER TRANSFERASE"/>
    <property type="match status" value="1"/>
</dbReference>
<dbReference type="PANTHER" id="PTHR30576:SF20">
    <property type="entry name" value="QUINOVOSAMINEPHOSPHOTRANSFERAE-RELATED"/>
    <property type="match status" value="1"/>
</dbReference>
<dbReference type="InterPro" id="IPR009875">
    <property type="entry name" value="PilZ_domain"/>
</dbReference>
<dbReference type="SUPFAM" id="SSF141371">
    <property type="entry name" value="PilZ domain-like"/>
    <property type="match status" value="1"/>
</dbReference>